<feature type="compositionally biased region" description="Low complexity" evidence="1">
    <location>
        <begin position="344"/>
        <end position="367"/>
    </location>
</feature>
<dbReference type="Proteomes" id="UP000311382">
    <property type="component" value="Unassembled WGS sequence"/>
</dbReference>
<comment type="caution">
    <text evidence="3">The sequence shown here is derived from an EMBL/GenBank/DDBJ whole genome shotgun (WGS) entry which is preliminary data.</text>
</comment>
<feature type="compositionally biased region" description="Low complexity" evidence="1">
    <location>
        <begin position="693"/>
        <end position="704"/>
    </location>
</feature>
<feature type="compositionally biased region" description="Basic and acidic residues" evidence="1">
    <location>
        <begin position="711"/>
        <end position="729"/>
    </location>
</feature>
<feature type="region of interest" description="Disordered" evidence="1">
    <location>
        <begin position="204"/>
        <end position="264"/>
    </location>
</feature>
<evidence type="ECO:0000313" key="3">
    <source>
        <dbReference type="EMBL" id="TNY19785.1"/>
    </source>
</evidence>
<evidence type="ECO:0000256" key="2">
    <source>
        <dbReference type="SAM" id="Phobius"/>
    </source>
</evidence>
<evidence type="ECO:0000313" key="4">
    <source>
        <dbReference type="Proteomes" id="UP000311382"/>
    </source>
</evidence>
<gene>
    <name evidence="3" type="ORF">DMC30DRAFT_288234</name>
</gene>
<sequence length="805" mass="80477">MSHLDAPLRSRRHSDPPPIDNALRRRKATLHNANDTHDYAQNAPESSSRTGAPFAARAPLKTLLLPAQLELRRVAATRPDIVALRAAQPSGPRHYATDPTFRLHALVARQAGGSTGQSTADAIEELVSSIGASTDCGAVAATYSGSLSTGQVAAVCSRRRAAVIRAADAAQSAASASASASSSRAAASTSRAVASSSRAAASSSRSSAAAASSSRSSAASSRRSASAAAARTTSTTSPRIRTTTRPAVTPRIAAPITTPLNPSQASSSRLAALESFVSSQFDEAASVVSSRAAAASSSRAALQSSVDSLFSSALVVVSSRRASATALSTVPSTTASLSSLASSTSSASSASSTTPASSSANPSSTSSGADPSATAAPASGDNNRIAKIVGPSVAIPLGLLLLALLAFLFLRRRRRKNAATGPLSGRSTPGIGPISNPQPMQAAPRQYGAIAQYGPDAGWGGRAGGAAGAGAGMGAAAAAGGAAAGAATVGAARGNNDSQESVGTTPSAIGVAFSEPRTKWGRRSLVDVLAGGVRSANSGNNSPSDSANRGVSGTSSFGGRQPSITSLAASGSIPSEYRGVGGYNSFSYQPGQMRPVMTPLGAHYDPFGPTPSIVPVPVSAQRHPHPVSSEEGSISGYGSSHGSGSGSAEDDVPRQYHPGGSGSVGSASAASGATHPGYPYLAPVRGPAGQSRTTQTTGEEGYYTADPGVSSHDEHETETLEEVGLRDFGVEDSPEEASVNFGRGSSGSGGSRSAGRPSFVGSARRSFDDPMGTPRLGSGTSTPRLGTGHGSLGNRRNDGTGSWWN</sequence>
<feature type="compositionally biased region" description="Low complexity" evidence="1">
    <location>
        <begin position="629"/>
        <end position="638"/>
    </location>
</feature>
<organism evidence="3 4">
    <name type="scientific">Rhodotorula diobovata</name>
    <dbReference type="NCBI Taxonomy" id="5288"/>
    <lineage>
        <taxon>Eukaryota</taxon>
        <taxon>Fungi</taxon>
        <taxon>Dikarya</taxon>
        <taxon>Basidiomycota</taxon>
        <taxon>Pucciniomycotina</taxon>
        <taxon>Microbotryomycetes</taxon>
        <taxon>Sporidiobolales</taxon>
        <taxon>Sporidiobolaceae</taxon>
        <taxon>Rhodotorula</taxon>
    </lineage>
</organism>
<accession>A0A5C5FT32</accession>
<keyword evidence="2" id="KW-0812">Transmembrane</keyword>
<keyword evidence="2" id="KW-1133">Transmembrane helix</keyword>
<proteinExistence type="predicted"/>
<dbReference type="AlphaFoldDB" id="A0A5C5FT32"/>
<feature type="region of interest" description="Disordered" evidence="1">
    <location>
        <begin position="613"/>
        <end position="805"/>
    </location>
</feature>
<feature type="region of interest" description="Disordered" evidence="1">
    <location>
        <begin position="417"/>
        <end position="443"/>
    </location>
</feature>
<evidence type="ECO:0000256" key="1">
    <source>
        <dbReference type="SAM" id="MobiDB-lite"/>
    </source>
</evidence>
<feature type="compositionally biased region" description="Polar residues" evidence="1">
    <location>
        <begin position="535"/>
        <end position="572"/>
    </location>
</feature>
<reference evidence="3 4" key="1">
    <citation type="submission" date="2019-03" db="EMBL/GenBank/DDBJ databases">
        <title>Rhodosporidium diobovatum UCD-FST 08-225 genome sequencing, assembly, and annotation.</title>
        <authorList>
            <person name="Fakankun I.U."/>
            <person name="Fristensky B."/>
            <person name="Levin D.B."/>
        </authorList>
    </citation>
    <scope>NUCLEOTIDE SEQUENCE [LARGE SCALE GENOMIC DNA]</scope>
    <source>
        <strain evidence="3 4">UCD-FST 08-225</strain>
    </source>
</reference>
<feature type="compositionally biased region" description="Low complexity" evidence="1">
    <location>
        <begin position="204"/>
        <end position="247"/>
    </location>
</feature>
<keyword evidence="2" id="KW-0472">Membrane</keyword>
<dbReference type="OrthoDB" id="2529491at2759"/>
<keyword evidence="4" id="KW-1185">Reference proteome</keyword>
<protein>
    <submittedName>
        <fullName evidence="3">Uncharacterized protein</fullName>
    </submittedName>
</protein>
<feature type="region of interest" description="Disordered" evidence="1">
    <location>
        <begin position="344"/>
        <end position="381"/>
    </location>
</feature>
<feature type="transmembrane region" description="Helical" evidence="2">
    <location>
        <begin position="388"/>
        <end position="410"/>
    </location>
</feature>
<dbReference type="EMBL" id="SOZI01000085">
    <property type="protein sequence ID" value="TNY19785.1"/>
    <property type="molecule type" value="Genomic_DNA"/>
</dbReference>
<feature type="region of interest" description="Disordered" evidence="1">
    <location>
        <begin position="1"/>
        <end position="52"/>
    </location>
</feature>
<feature type="region of interest" description="Disordered" evidence="1">
    <location>
        <begin position="533"/>
        <end position="572"/>
    </location>
</feature>
<name>A0A5C5FT32_9BASI</name>
<feature type="compositionally biased region" description="Low complexity" evidence="1">
    <location>
        <begin position="664"/>
        <end position="673"/>
    </location>
</feature>